<accession>A0ABQ9JMZ1</accession>
<dbReference type="EMBL" id="JAPWTJ010000351">
    <property type="protein sequence ID" value="KAJ8979304.1"/>
    <property type="molecule type" value="Genomic_DNA"/>
</dbReference>
<gene>
    <name evidence="1" type="ORF">NQ317_004062</name>
</gene>
<organism evidence="1 2">
    <name type="scientific">Molorchus minor</name>
    <dbReference type="NCBI Taxonomy" id="1323400"/>
    <lineage>
        <taxon>Eukaryota</taxon>
        <taxon>Metazoa</taxon>
        <taxon>Ecdysozoa</taxon>
        <taxon>Arthropoda</taxon>
        <taxon>Hexapoda</taxon>
        <taxon>Insecta</taxon>
        <taxon>Pterygota</taxon>
        <taxon>Neoptera</taxon>
        <taxon>Endopterygota</taxon>
        <taxon>Coleoptera</taxon>
        <taxon>Polyphaga</taxon>
        <taxon>Cucujiformia</taxon>
        <taxon>Chrysomeloidea</taxon>
        <taxon>Cerambycidae</taxon>
        <taxon>Lamiinae</taxon>
        <taxon>Monochamini</taxon>
        <taxon>Molorchus</taxon>
    </lineage>
</organism>
<evidence type="ECO:0000313" key="1">
    <source>
        <dbReference type="EMBL" id="KAJ8979304.1"/>
    </source>
</evidence>
<keyword evidence="2" id="KW-1185">Reference proteome</keyword>
<protein>
    <submittedName>
        <fullName evidence="1">Uncharacterized protein</fullName>
    </submittedName>
</protein>
<feature type="non-terminal residue" evidence="1">
    <location>
        <position position="1"/>
    </location>
</feature>
<comment type="caution">
    <text evidence="1">The sequence shown here is derived from an EMBL/GenBank/DDBJ whole genome shotgun (WGS) entry which is preliminary data.</text>
</comment>
<name>A0ABQ9JMZ1_9CUCU</name>
<sequence length="101" mass="12111">WCSSYPDTGYSYNYSLNLPSNPYLPKIMVELGLRYNPTYGRQVRYLPGSRFLYDDIFGTYWPLRTRRYYPLLLALAIYDLWPTEHLRKIRVRNNLYSLSVA</sequence>
<proteinExistence type="predicted"/>
<evidence type="ECO:0000313" key="2">
    <source>
        <dbReference type="Proteomes" id="UP001162164"/>
    </source>
</evidence>
<dbReference type="Proteomes" id="UP001162164">
    <property type="component" value="Unassembled WGS sequence"/>
</dbReference>
<reference evidence="1" key="1">
    <citation type="journal article" date="2023" name="Insect Mol. Biol.">
        <title>Genome sequencing provides insights into the evolution of gene families encoding plant cell wall-degrading enzymes in longhorned beetles.</title>
        <authorList>
            <person name="Shin N.R."/>
            <person name="Okamura Y."/>
            <person name="Kirsch R."/>
            <person name="Pauchet Y."/>
        </authorList>
    </citation>
    <scope>NUCLEOTIDE SEQUENCE</scope>
    <source>
        <strain evidence="1">MMC_N1</strain>
    </source>
</reference>